<dbReference type="Gene3D" id="3.40.50.720">
    <property type="entry name" value="NAD(P)-binding Rossmann-like Domain"/>
    <property type="match status" value="1"/>
</dbReference>
<dbReference type="InterPro" id="IPR036291">
    <property type="entry name" value="NAD(P)-bd_dom_sf"/>
</dbReference>
<protein>
    <submittedName>
        <fullName evidence="4">Uncharacterized protein</fullName>
    </submittedName>
</protein>
<dbReference type="PANTHER" id="PTHR48107:SF16">
    <property type="entry name" value="NADPH-DEPENDENT ALDEHYDE REDUCTASE 1, CHLOROPLASTIC"/>
    <property type="match status" value="1"/>
</dbReference>
<name>A0A7J9L4Y6_GOSSC</name>
<feature type="compositionally biased region" description="Low complexity" evidence="3">
    <location>
        <begin position="122"/>
        <end position="134"/>
    </location>
</feature>
<dbReference type="Proteomes" id="UP000593576">
    <property type="component" value="Unassembled WGS sequence"/>
</dbReference>
<dbReference type="PRINTS" id="PR00080">
    <property type="entry name" value="SDRFAMILY"/>
</dbReference>
<accession>A0A7J9L4Y6</accession>
<evidence type="ECO:0000313" key="4">
    <source>
        <dbReference type="EMBL" id="MBA0853753.1"/>
    </source>
</evidence>
<keyword evidence="2" id="KW-0560">Oxidoreductase</keyword>
<sequence length="411" mass="45841">MLEPPHITWNLMSTKTSVPADVSTARDRQDTLKPVLPRRPTCLLHNSLYYPLHCTTVSHSLHSSKSYTRIYMFFRSLISSRVLPTVLSWYPNKTQVIRNLFPRKQRKSPVRLLDIRMASDGQQQQVPPQKQDAQPGKEHVMNPIPEYYSTNYQPSNKLQGKVALVTGGDSGIGRAVCHSFALEGATVAFTYVKSQEEKDAQDSLEILRKAKTSDAKDPLAVSADLRYDKNCKQVVEEVVKAFGRIDILVNNAAEQYKASSVEEIDEERLDRVFRTNIYSQFFLARHALKYMEEGSSIINTTSVNAYKGNDKLLDYTATKGAIVAFTRGLSLQLVNRGIRVNAVAPGPIWTPLIPASFDEEETAQFGAQVPMKRPGQPSEVAPCFVFLACNHCSSYMTGQTLHPNGGTVVNG</sequence>
<dbReference type="OrthoDB" id="47007at2759"/>
<comment type="caution">
    <text evidence="4">The sequence shown here is derived from an EMBL/GenBank/DDBJ whole genome shotgun (WGS) entry which is preliminary data.</text>
</comment>
<dbReference type="AlphaFoldDB" id="A0A7J9L4Y6"/>
<dbReference type="EMBL" id="JABFAF010000004">
    <property type="protein sequence ID" value="MBA0853753.1"/>
    <property type="molecule type" value="Genomic_DNA"/>
</dbReference>
<proteinExistence type="inferred from homology"/>
<dbReference type="GO" id="GO:0016614">
    <property type="term" value="F:oxidoreductase activity, acting on CH-OH group of donors"/>
    <property type="evidence" value="ECO:0007669"/>
    <property type="project" value="UniProtKB-ARBA"/>
</dbReference>
<comment type="similarity">
    <text evidence="1">Belongs to the short-chain dehydrogenases/reductases (SDR) family.</text>
</comment>
<evidence type="ECO:0000256" key="2">
    <source>
        <dbReference type="ARBA" id="ARBA00023002"/>
    </source>
</evidence>
<dbReference type="PROSITE" id="PS00061">
    <property type="entry name" value="ADH_SHORT"/>
    <property type="match status" value="1"/>
</dbReference>
<dbReference type="InterPro" id="IPR020904">
    <property type="entry name" value="Sc_DH/Rdtase_CS"/>
</dbReference>
<dbReference type="Pfam" id="PF13561">
    <property type="entry name" value="adh_short_C2"/>
    <property type="match status" value="1"/>
</dbReference>
<dbReference type="PANTHER" id="PTHR48107">
    <property type="entry name" value="NADPH-DEPENDENT ALDEHYDE REDUCTASE-LIKE PROTEIN, CHLOROPLASTIC-RELATED"/>
    <property type="match status" value="1"/>
</dbReference>
<feature type="region of interest" description="Disordered" evidence="3">
    <location>
        <begin position="118"/>
        <end position="137"/>
    </location>
</feature>
<dbReference type="PRINTS" id="PR00081">
    <property type="entry name" value="GDHRDH"/>
</dbReference>
<dbReference type="InterPro" id="IPR002347">
    <property type="entry name" value="SDR_fam"/>
</dbReference>
<dbReference type="CDD" id="cd05355">
    <property type="entry name" value="SDR_c1"/>
    <property type="match status" value="1"/>
</dbReference>
<evidence type="ECO:0000313" key="5">
    <source>
        <dbReference type="Proteomes" id="UP000593576"/>
    </source>
</evidence>
<dbReference type="FunFam" id="3.40.50.720:FF:000084">
    <property type="entry name" value="Short-chain dehydrogenase reductase"/>
    <property type="match status" value="1"/>
</dbReference>
<reference evidence="4 5" key="1">
    <citation type="journal article" date="2019" name="Genome Biol. Evol.">
        <title>Insights into the evolution of the New World diploid cottons (Gossypium, subgenus Houzingenia) based on genome sequencing.</title>
        <authorList>
            <person name="Grover C.E."/>
            <person name="Arick M.A. 2nd"/>
            <person name="Thrash A."/>
            <person name="Conover J.L."/>
            <person name="Sanders W.S."/>
            <person name="Peterson D.G."/>
            <person name="Frelichowski J.E."/>
            <person name="Scheffler J.A."/>
            <person name="Scheffler B.E."/>
            <person name="Wendel J.F."/>
        </authorList>
    </citation>
    <scope>NUCLEOTIDE SEQUENCE [LARGE SCALE GENOMIC DNA]</scope>
    <source>
        <strain evidence="4">1</strain>
        <tissue evidence="4">Leaf</tissue>
    </source>
</reference>
<keyword evidence="5" id="KW-1185">Reference proteome</keyword>
<evidence type="ECO:0000256" key="3">
    <source>
        <dbReference type="SAM" id="MobiDB-lite"/>
    </source>
</evidence>
<dbReference type="SUPFAM" id="SSF51735">
    <property type="entry name" value="NAD(P)-binding Rossmann-fold domains"/>
    <property type="match status" value="1"/>
</dbReference>
<gene>
    <name evidence="4" type="ORF">Goshw_021547</name>
</gene>
<evidence type="ECO:0000256" key="1">
    <source>
        <dbReference type="ARBA" id="ARBA00006484"/>
    </source>
</evidence>
<organism evidence="4 5">
    <name type="scientific">Gossypium schwendimanii</name>
    <name type="common">Cotton</name>
    <dbReference type="NCBI Taxonomy" id="34291"/>
    <lineage>
        <taxon>Eukaryota</taxon>
        <taxon>Viridiplantae</taxon>
        <taxon>Streptophyta</taxon>
        <taxon>Embryophyta</taxon>
        <taxon>Tracheophyta</taxon>
        <taxon>Spermatophyta</taxon>
        <taxon>Magnoliopsida</taxon>
        <taxon>eudicotyledons</taxon>
        <taxon>Gunneridae</taxon>
        <taxon>Pentapetalae</taxon>
        <taxon>rosids</taxon>
        <taxon>malvids</taxon>
        <taxon>Malvales</taxon>
        <taxon>Malvaceae</taxon>
        <taxon>Malvoideae</taxon>
        <taxon>Gossypium</taxon>
    </lineage>
</organism>